<evidence type="ECO:0000256" key="1">
    <source>
        <dbReference type="ARBA" id="ARBA00022690"/>
    </source>
</evidence>
<dbReference type="HOGENOM" id="CLU_659303_0_0_1"/>
<dbReference type="InterPro" id="IPR011061">
    <property type="entry name" value="Hirudin/antistatin"/>
</dbReference>
<dbReference type="Pfam" id="PF02822">
    <property type="entry name" value="Antistasin"/>
    <property type="match status" value="1"/>
</dbReference>
<dbReference type="AlphaFoldDB" id="K1RRJ4"/>
<dbReference type="GO" id="GO:0004867">
    <property type="term" value="F:serine-type endopeptidase inhibitor activity"/>
    <property type="evidence" value="ECO:0007669"/>
    <property type="project" value="UniProtKB-KW"/>
</dbReference>
<evidence type="ECO:0000256" key="2">
    <source>
        <dbReference type="ARBA" id="ARBA00022900"/>
    </source>
</evidence>
<accession>K1RRJ4</accession>
<dbReference type="Gene3D" id="2.10.22.10">
    <property type="entry name" value="Antistasin, domain 1"/>
    <property type="match status" value="2"/>
</dbReference>
<sequence length="417" mass="44418">MAGSVSLVSLLLLIPAVCEGFLLCSLYPMFCSLNCHNGYAKDSSGCTICKCATASSDSAAVSEASAHGYPASTSGYHHPCLPQQQFCPRNCPEGYLTGSGGCQFCICYQGNVTDPITTTPPPTTHGVQVHMTNPCIQNQTVCDKFCGEGYLLGPDGCQYCLCRNLIPGLVYTKAPSTAPLTGTTTLAYYLPNPCQDGQHVCTANCQDGFILGPGGCQYCMCAAKTTAPLQTTTVKPSGSDVAPPTTSFPSGHMANECAIAFTICQIKCKHGFLADTVDCRRCVCKDEVYKSDTHLLSVDGTHHHIQNPCIPSQQSCPLNCEYYVKGGTGCEFCMCDNSHQTTTVPSTTVTQKATTVHKQATSSTAAPVTATSGKFNVTTHDPIDCELSKQVCDLRCKGEYLVDHKDCTYCVCRSDVC</sequence>
<keyword evidence="2" id="KW-0722">Serine protease inhibitor</keyword>
<evidence type="ECO:0000313" key="3">
    <source>
        <dbReference type="EMBL" id="EKC37046.1"/>
    </source>
</evidence>
<name>K1RRJ4_MAGGI</name>
<proteinExistence type="predicted"/>
<organism evidence="3">
    <name type="scientific">Magallana gigas</name>
    <name type="common">Pacific oyster</name>
    <name type="synonym">Crassostrea gigas</name>
    <dbReference type="NCBI Taxonomy" id="29159"/>
    <lineage>
        <taxon>Eukaryota</taxon>
        <taxon>Metazoa</taxon>
        <taxon>Spiralia</taxon>
        <taxon>Lophotrochozoa</taxon>
        <taxon>Mollusca</taxon>
        <taxon>Bivalvia</taxon>
        <taxon>Autobranchia</taxon>
        <taxon>Pteriomorphia</taxon>
        <taxon>Ostreida</taxon>
        <taxon>Ostreoidea</taxon>
        <taxon>Ostreidae</taxon>
        <taxon>Magallana</taxon>
    </lineage>
</organism>
<gene>
    <name evidence="3" type="ORF">CGI_10014362</name>
</gene>
<keyword evidence="1" id="KW-0646">Protease inhibitor</keyword>
<dbReference type="SUPFAM" id="SSF57262">
    <property type="entry name" value="Leech antihemostatic proteins"/>
    <property type="match status" value="3"/>
</dbReference>
<dbReference type="InParanoid" id="K1RRJ4"/>
<protein>
    <submittedName>
        <fullName evidence="3">Uncharacterized protein</fullName>
    </submittedName>
</protein>
<dbReference type="InterPro" id="IPR004094">
    <property type="entry name" value="Antistasin-like"/>
</dbReference>
<dbReference type="EMBL" id="JH817153">
    <property type="protein sequence ID" value="EKC37046.1"/>
    <property type="molecule type" value="Genomic_DNA"/>
</dbReference>
<reference evidence="3" key="1">
    <citation type="journal article" date="2012" name="Nature">
        <title>The oyster genome reveals stress adaptation and complexity of shell formation.</title>
        <authorList>
            <person name="Zhang G."/>
            <person name="Fang X."/>
            <person name="Guo X."/>
            <person name="Li L."/>
            <person name="Luo R."/>
            <person name="Xu F."/>
            <person name="Yang P."/>
            <person name="Zhang L."/>
            <person name="Wang X."/>
            <person name="Qi H."/>
            <person name="Xiong Z."/>
            <person name="Que H."/>
            <person name="Xie Y."/>
            <person name="Holland P.W."/>
            <person name="Paps J."/>
            <person name="Zhu Y."/>
            <person name="Wu F."/>
            <person name="Chen Y."/>
            <person name="Wang J."/>
            <person name="Peng C."/>
            <person name="Meng J."/>
            <person name="Yang L."/>
            <person name="Liu J."/>
            <person name="Wen B."/>
            <person name="Zhang N."/>
            <person name="Huang Z."/>
            <person name="Zhu Q."/>
            <person name="Feng Y."/>
            <person name="Mount A."/>
            <person name="Hedgecock D."/>
            <person name="Xu Z."/>
            <person name="Liu Y."/>
            <person name="Domazet-Loso T."/>
            <person name="Du Y."/>
            <person name="Sun X."/>
            <person name="Zhang S."/>
            <person name="Liu B."/>
            <person name="Cheng P."/>
            <person name="Jiang X."/>
            <person name="Li J."/>
            <person name="Fan D."/>
            <person name="Wang W."/>
            <person name="Fu W."/>
            <person name="Wang T."/>
            <person name="Wang B."/>
            <person name="Zhang J."/>
            <person name="Peng Z."/>
            <person name="Li Y."/>
            <person name="Li N."/>
            <person name="Wang J."/>
            <person name="Chen M."/>
            <person name="He Y."/>
            <person name="Tan F."/>
            <person name="Song X."/>
            <person name="Zheng Q."/>
            <person name="Huang R."/>
            <person name="Yang H."/>
            <person name="Du X."/>
            <person name="Chen L."/>
            <person name="Yang M."/>
            <person name="Gaffney P.M."/>
            <person name="Wang S."/>
            <person name="Luo L."/>
            <person name="She Z."/>
            <person name="Ming Y."/>
            <person name="Huang W."/>
            <person name="Zhang S."/>
            <person name="Huang B."/>
            <person name="Zhang Y."/>
            <person name="Qu T."/>
            <person name="Ni P."/>
            <person name="Miao G."/>
            <person name="Wang J."/>
            <person name="Wang Q."/>
            <person name="Steinberg C.E."/>
            <person name="Wang H."/>
            <person name="Li N."/>
            <person name="Qian L."/>
            <person name="Zhang G."/>
            <person name="Li Y."/>
            <person name="Yang H."/>
            <person name="Liu X."/>
            <person name="Wang J."/>
            <person name="Yin Y."/>
            <person name="Wang J."/>
        </authorList>
    </citation>
    <scope>NUCLEOTIDE SEQUENCE [LARGE SCALE GENOMIC DNA]</scope>
    <source>
        <strain evidence="3">05x7-T-G4-1.051#20</strain>
    </source>
</reference>